<dbReference type="InterPro" id="IPR034660">
    <property type="entry name" value="DinB/YfiT-like"/>
</dbReference>
<organism evidence="3 4">
    <name type="scientific">Thioclava kandeliae</name>
    <dbReference type="NCBI Taxonomy" id="3070818"/>
    <lineage>
        <taxon>Bacteria</taxon>
        <taxon>Pseudomonadati</taxon>
        <taxon>Pseudomonadota</taxon>
        <taxon>Alphaproteobacteria</taxon>
        <taxon>Rhodobacterales</taxon>
        <taxon>Paracoccaceae</taxon>
        <taxon>Thioclava</taxon>
    </lineage>
</organism>
<name>A0ABV1SC97_9RHOB</name>
<dbReference type="Gene3D" id="1.20.120.450">
    <property type="entry name" value="dinb family like domain"/>
    <property type="match status" value="1"/>
</dbReference>
<dbReference type="PANTHER" id="PTHR37302">
    <property type="entry name" value="SLR1116 PROTEIN"/>
    <property type="match status" value="1"/>
</dbReference>
<sequence length="166" mass="18946">MSEKSNALRMARYNSWQNNAMIGAANQLPAPERQRDFGTFFKSIEATFSHIFWADQIWLSRFGVVEPIKLGIPESTGLITDWDRFQTDRKALDQQLYDWVEGLDESWFAGELAWYSGAVGRDMVKPRAQVIGHIFNHQTHHRGQIHAMLSMAGVNSGITDLAMMEE</sequence>
<accession>A0ABV1SC97</accession>
<gene>
    <name evidence="3" type="ORF">VSX56_02040</name>
</gene>
<evidence type="ECO:0000313" key="4">
    <source>
        <dbReference type="Proteomes" id="UP001438953"/>
    </source>
</evidence>
<proteinExistence type="inferred from homology"/>
<reference evidence="3 4" key="1">
    <citation type="submission" date="2024-01" db="EMBL/GenBank/DDBJ databases">
        <authorList>
            <person name="Deng Y."/>
            <person name="Su J."/>
        </authorList>
    </citation>
    <scope>NUCLEOTIDE SEQUENCE [LARGE SCALE GENOMIC DNA]</scope>
    <source>
        <strain evidence="3 4">CPCC 100088</strain>
    </source>
</reference>
<comment type="similarity">
    <text evidence="1">Belongs to the DinB family.</text>
</comment>
<dbReference type="InterPro" id="IPR007837">
    <property type="entry name" value="DinB"/>
</dbReference>
<dbReference type="Pfam" id="PF05163">
    <property type="entry name" value="DinB"/>
    <property type="match status" value="1"/>
</dbReference>
<dbReference type="Proteomes" id="UP001438953">
    <property type="component" value="Unassembled WGS sequence"/>
</dbReference>
<dbReference type="RefSeq" id="WP_350934476.1">
    <property type="nucleotide sequence ID" value="NZ_JAYWLC010000001.1"/>
</dbReference>
<reference evidence="3 4" key="2">
    <citation type="submission" date="2024-06" db="EMBL/GenBank/DDBJ databases">
        <title>Thioclava kandeliae sp. nov. from a rhizosphere soil sample of Kandelia candel in a mangrove.</title>
        <authorList>
            <person name="Mu T."/>
        </authorList>
    </citation>
    <scope>NUCLEOTIDE SEQUENCE [LARGE SCALE GENOMIC DNA]</scope>
    <source>
        <strain evidence="3 4">CPCC 100088</strain>
    </source>
</reference>
<dbReference type="EMBL" id="JAYWLC010000001">
    <property type="protein sequence ID" value="MER5170542.1"/>
    <property type="molecule type" value="Genomic_DNA"/>
</dbReference>
<keyword evidence="4" id="KW-1185">Reference proteome</keyword>
<dbReference type="PANTHER" id="PTHR37302:SF1">
    <property type="entry name" value="PROTEIN DINB"/>
    <property type="match status" value="1"/>
</dbReference>
<protein>
    <submittedName>
        <fullName evidence="3">DinB family protein</fullName>
    </submittedName>
</protein>
<dbReference type="SUPFAM" id="SSF109854">
    <property type="entry name" value="DinB/YfiT-like putative metalloenzymes"/>
    <property type="match status" value="1"/>
</dbReference>
<keyword evidence="2" id="KW-0479">Metal-binding</keyword>
<comment type="caution">
    <text evidence="3">The sequence shown here is derived from an EMBL/GenBank/DDBJ whole genome shotgun (WGS) entry which is preliminary data.</text>
</comment>
<evidence type="ECO:0000256" key="1">
    <source>
        <dbReference type="ARBA" id="ARBA00008635"/>
    </source>
</evidence>
<evidence type="ECO:0000313" key="3">
    <source>
        <dbReference type="EMBL" id="MER5170542.1"/>
    </source>
</evidence>
<evidence type="ECO:0000256" key="2">
    <source>
        <dbReference type="ARBA" id="ARBA00022723"/>
    </source>
</evidence>